<reference evidence="1 2" key="1">
    <citation type="submission" date="2018-02" db="EMBL/GenBank/DDBJ databases">
        <title>Discovery of a pederin family compound in a non-symbiotic bloom-forming cyanobacterium.</title>
        <authorList>
            <person name="Kust A."/>
            <person name="Mares J."/>
            <person name="Jokela J."/>
            <person name="Urajova P."/>
            <person name="Hajek J."/>
            <person name="Saurav K."/>
            <person name="Voracova K."/>
            <person name="Fewer D.P."/>
            <person name="Haapaniemi E."/>
            <person name="Permi P."/>
            <person name="Rehakova K."/>
            <person name="Sivonen K."/>
            <person name="Hrouzek P."/>
        </authorList>
    </citation>
    <scope>NUCLEOTIDE SEQUENCE [LARGE SCALE GENOMIC DNA]</scope>
    <source>
        <strain evidence="1 2">CHARLIE-1</strain>
    </source>
</reference>
<dbReference type="RefSeq" id="WP_104387414.1">
    <property type="nucleotide sequence ID" value="NZ_PGEM01000053.1"/>
</dbReference>
<name>A0A2S6CVP5_9CYAN</name>
<dbReference type="AlphaFoldDB" id="A0A2S6CVP5"/>
<organism evidence="1 2">
    <name type="scientific">Cuspidothrix issatschenkoi CHARLIE-1</name>
    <dbReference type="NCBI Taxonomy" id="2052836"/>
    <lineage>
        <taxon>Bacteria</taxon>
        <taxon>Bacillati</taxon>
        <taxon>Cyanobacteriota</taxon>
        <taxon>Cyanophyceae</taxon>
        <taxon>Nostocales</taxon>
        <taxon>Aphanizomenonaceae</taxon>
        <taxon>Cuspidothrix</taxon>
    </lineage>
</organism>
<keyword evidence="2" id="KW-1185">Reference proteome</keyword>
<dbReference type="OrthoDB" id="466466at2"/>
<evidence type="ECO:0000313" key="2">
    <source>
        <dbReference type="Proteomes" id="UP000239589"/>
    </source>
</evidence>
<evidence type="ECO:0000313" key="1">
    <source>
        <dbReference type="EMBL" id="PPJ63799.1"/>
    </source>
</evidence>
<dbReference type="InterPro" id="IPR054053">
    <property type="entry name" value="DUF6887"/>
</dbReference>
<accession>A0A2S6CVP5</accession>
<sequence>MTKPNFDAMTKSELRAYVIAHQEDQEAFYAFADRLQAQPNRVVYPASMTPEEIKKVILERIQQKQKLQDSEATA</sequence>
<dbReference type="Proteomes" id="UP000239589">
    <property type="component" value="Unassembled WGS sequence"/>
</dbReference>
<proteinExistence type="predicted"/>
<comment type="caution">
    <text evidence="1">The sequence shown here is derived from an EMBL/GenBank/DDBJ whole genome shotgun (WGS) entry which is preliminary data.</text>
</comment>
<dbReference type="Pfam" id="PF21826">
    <property type="entry name" value="DUF6887"/>
    <property type="match status" value="1"/>
</dbReference>
<gene>
    <name evidence="1" type="ORF">CUN59_08390</name>
</gene>
<protein>
    <submittedName>
        <fullName evidence="1">Uncharacterized protein</fullName>
    </submittedName>
</protein>
<dbReference type="EMBL" id="PGEM01000053">
    <property type="protein sequence ID" value="PPJ63799.1"/>
    <property type="molecule type" value="Genomic_DNA"/>
</dbReference>